<name>A0ABW1D7K9_9ACTN</name>
<comment type="caution">
    <text evidence="6">The sequence shown here is derived from an EMBL/GenBank/DDBJ whole genome shotgun (WGS) entry which is preliminary data.</text>
</comment>
<dbReference type="InterPro" id="IPR009057">
    <property type="entry name" value="Homeodomain-like_sf"/>
</dbReference>
<gene>
    <name evidence="6" type="ORF">ACFPZ3_53160</name>
</gene>
<evidence type="ECO:0000256" key="2">
    <source>
        <dbReference type="ARBA" id="ARBA00023125"/>
    </source>
</evidence>
<protein>
    <submittedName>
        <fullName evidence="6">TetR/AcrR family transcriptional regulator</fullName>
    </submittedName>
</protein>
<dbReference type="PROSITE" id="PS50977">
    <property type="entry name" value="HTH_TETR_2"/>
    <property type="match status" value="1"/>
</dbReference>
<dbReference type="RefSeq" id="WP_379522096.1">
    <property type="nucleotide sequence ID" value="NZ_JBHSPA010000084.1"/>
</dbReference>
<dbReference type="InterPro" id="IPR036271">
    <property type="entry name" value="Tet_transcr_reg_TetR-rel_C_sf"/>
</dbReference>
<dbReference type="Pfam" id="PF00440">
    <property type="entry name" value="TetR_N"/>
    <property type="match status" value="1"/>
</dbReference>
<evidence type="ECO:0000256" key="3">
    <source>
        <dbReference type="ARBA" id="ARBA00023163"/>
    </source>
</evidence>
<dbReference type="PANTHER" id="PTHR30055:SF234">
    <property type="entry name" value="HTH-TYPE TRANSCRIPTIONAL REGULATOR BETI"/>
    <property type="match status" value="1"/>
</dbReference>
<reference evidence="7" key="1">
    <citation type="journal article" date="2019" name="Int. J. Syst. Evol. Microbiol.">
        <title>The Global Catalogue of Microorganisms (GCM) 10K type strain sequencing project: providing services to taxonomists for standard genome sequencing and annotation.</title>
        <authorList>
            <consortium name="The Broad Institute Genomics Platform"/>
            <consortium name="The Broad Institute Genome Sequencing Center for Infectious Disease"/>
            <person name="Wu L."/>
            <person name="Ma J."/>
        </authorList>
    </citation>
    <scope>NUCLEOTIDE SEQUENCE [LARGE SCALE GENOMIC DNA]</scope>
    <source>
        <strain evidence="7">CCUG 53903</strain>
    </source>
</reference>
<keyword evidence="7" id="KW-1185">Reference proteome</keyword>
<organism evidence="6 7">
    <name type="scientific">Nonomuraea insulae</name>
    <dbReference type="NCBI Taxonomy" id="1616787"/>
    <lineage>
        <taxon>Bacteria</taxon>
        <taxon>Bacillati</taxon>
        <taxon>Actinomycetota</taxon>
        <taxon>Actinomycetes</taxon>
        <taxon>Streptosporangiales</taxon>
        <taxon>Streptosporangiaceae</taxon>
        <taxon>Nonomuraea</taxon>
    </lineage>
</organism>
<dbReference type="InterPro" id="IPR050109">
    <property type="entry name" value="HTH-type_TetR-like_transc_reg"/>
</dbReference>
<evidence type="ECO:0000313" key="7">
    <source>
        <dbReference type="Proteomes" id="UP001596058"/>
    </source>
</evidence>
<dbReference type="PRINTS" id="PR00455">
    <property type="entry name" value="HTHTETR"/>
</dbReference>
<dbReference type="Proteomes" id="UP001596058">
    <property type="component" value="Unassembled WGS sequence"/>
</dbReference>
<dbReference type="SUPFAM" id="SSF48498">
    <property type="entry name" value="Tetracyclin repressor-like, C-terminal domain"/>
    <property type="match status" value="1"/>
</dbReference>
<dbReference type="InterPro" id="IPR001647">
    <property type="entry name" value="HTH_TetR"/>
</dbReference>
<keyword evidence="3" id="KW-0804">Transcription</keyword>
<evidence type="ECO:0000259" key="5">
    <source>
        <dbReference type="PROSITE" id="PS50977"/>
    </source>
</evidence>
<evidence type="ECO:0000313" key="6">
    <source>
        <dbReference type="EMBL" id="MFC5832661.1"/>
    </source>
</evidence>
<evidence type="ECO:0000256" key="1">
    <source>
        <dbReference type="ARBA" id="ARBA00023015"/>
    </source>
</evidence>
<dbReference type="PANTHER" id="PTHR30055">
    <property type="entry name" value="HTH-TYPE TRANSCRIPTIONAL REGULATOR RUTR"/>
    <property type="match status" value="1"/>
</dbReference>
<dbReference type="Gene3D" id="1.10.357.10">
    <property type="entry name" value="Tetracycline Repressor, domain 2"/>
    <property type="match status" value="1"/>
</dbReference>
<proteinExistence type="predicted"/>
<sequence length="196" mass="20812">MPAERRPNRGPSAAAGNRAALVAAARQVFAANGYDAPLSMVAREAGVGQGSLYRHFPDRISLALAVFEDSVSELEALAAVPGTTLDDVLALITEQTIASTAFITMVSVPARPDPRIIELRDRVAKVLEERLGEARRAGLVRADLTSDDLVLAVGMLAGVLSKVPASERVDKAERLWVLIRGGIDARPGDGPILRQI</sequence>
<keyword evidence="1" id="KW-0805">Transcription regulation</keyword>
<accession>A0ABW1D7K9</accession>
<feature type="domain" description="HTH tetR-type" evidence="5">
    <location>
        <begin position="15"/>
        <end position="74"/>
    </location>
</feature>
<feature type="DNA-binding region" description="H-T-H motif" evidence="4">
    <location>
        <begin position="37"/>
        <end position="56"/>
    </location>
</feature>
<dbReference type="SUPFAM" id="SSF46689">
    <property type="entry name" value="Homeodomain-like"/>
    <property type="match status" value="1"/>
</dbReference>
<keyword evidence="2 4" id="KW-0238">DNA-binding</keyword>
<dbReference type="EMBL" id="JBHSPA010000084">
    <property type="protein sequence ID" value="MFC5832661.1"/>
    <property type="molecule type" value="Genomic_DNA"/>
</dbReference>
<evidence type="ECO:0000256" key="4">
    <source>
        <dbReference type="PROSITE-ProRule" id="PRU00335"/>
    </source>
</evidence>